<accession>A0A1R3T0S0</accession>
<gene>
    <name evidence="1" type="ORF">PSM36_1940</name>
</gene>
<dbReference type="Pfam" id="PF14114">
    <property type="entry name" value="DUF4286"/>
    <property type="match status" value="1"/>
</dbReference>
<dbReference type="Proteomes" id="UP000187464">
    <property type="component" value="Chromosome I"/>
</dbReference>
<dbReference type="InterPro" id="IPR025563">
    <property type="entry name" value="DUF4286"/>
</dbReference>
<name>A0A1R3T0S0_9BACT</name>
<dbReference type="KEGG" id="psac:PSM36_1940"/>
<keyword evidence="2" id="KW-1185">Reference proteome</keyword>
<dbReference type="EMBL" id="LT605205">
    <property type="protein sequence ID" value="SCD20750.1"/>
    <property type="molecule type" value="Genomic_DNA"/>
</dbReference>
<reference evidence="2" key="1">
    <citation type="submission" date="2016-08" db="EMBL/GenBank/DDBJ databases">
        <authorList>
            <person name="Wibberg D."/>
        </authorList>
    </citation>
    <scope>NUCLEOTIDE SEQUENCE [LARGE SCALE GENOMIC DNA]</scope>
</reference>
<organism evidence="1 2">
    <name type="scientific">Proteiniphilum saccharofermentans</name>
    <dbReference type="NCBI Taxonomy" id="1642647"/>
    <lineage>
        <taxon>Bacteria</taxon>
        <taxon>Pseudomonadati</taxon>
        <taxon>Bacteroidota</taxon>
        <taxon>Bacteroidia</taxon>
        <taxon>Bacteroidales</taxon>
        <taxon>Dysgonomonadaceae</taxon>
        <taxon>Proteiniphilum</taxon>
    </lineage>
</organism>
<evidence type="ECO:0000313" key="1">
    <source>
        <dbReference type="EMBL" id="SCD20750.1"/>
    </source>
</evidence>
<dbReference type="RefSeq" id="WP_076930708.1">
    <property type="nucleotide sequence ID" value="NZ_LT605205.1"/>
</dbReference>
<dbReference type="STRING" id="1642647.PSM36_1940"/>
<proteinExistence type="predicted"/>
<protein>
    <recommendedName>
        <fullName evidence="3">DUF4286 domain-containing protein</fullName>
    </recommendedName>
</protein>
<evidence type="ECO:0008006" key="3">
    <source>
        <dbReference type="Google" id="ProtNLM"/>
    </source>
</evidence>
<evidence type="ECO:0000313" key="2">
    <source>
        <dbReference type="Proteomes" id="UP000187464"/>
    </source>
</evidence>
<dbReference type="AlphaFoldDB" id="A0A1R3T0S0"/>
<sequence length="101" mass="11742">MIVFNTTFHVEEEIHEEFVEYMLQHFIPMSTKSGLLTSPRLSRVFGREVEAGHSFAMEFHVTDLAALERWNREESGVVYVPLLEKFKEKMVGFSTVMQTIS</sequence>